<feature type="signal peptide" evidence="5">
    <location>
        <begin position="1"/>
        <end position="21"/>
    </location>
</feature>
<reference evidence="8" key="1">
    <citation type="journal article" date="2017" name="Nat. Ecol. Evol.">
        <title>Genome expansion and lineage-specific genetic innovations in the forest pathogenic fungi Armillaria.</title>
        <authorList>
            <person name="Sipos G."/>
            <person name="Prasanna A.N."/>
            <person name="Walter M.C."/>
            <person name="O'Connor E."/>
            <person name="Balint B."/>
            <person name="Krizsan K."/>
            <person name="Kiss B."/>
            <person name="Hess J."/>
            <person name="Varga T."/>
            <person name="Slot J."/>
            <person name="Riley R."/>
            <person name="Boka B."/>
            <person name="Rigling D."/>
            <person name="Barry K."/>
            <person name="Lee J."/>
            <person name="Mihaltcheva S."/>
            <person name="LaButti K."/>
            <person name="Lipzen A."/>
            <person name="Waldron R."/>
            <person name="Moloney N.M."/>
            <person name="Sperisen C."/>
            <person name="Kredics L."/>
            <person name="Vagvoelgyi C."/>
            <person name="Patrignani A."/>
            <person name="Fitzpatrick D."/>
            <person name="Nagy I."/>
            <person name="Doyle S."/>
            <person name="Anderson J.B."/>
            <person name="Grigoriev I.V."/>
            <person name="Gueldener U."/>
            <person name="Muensterkoetter M."/>
            <person name="Nagy L.G."/>
        </authorList>
    </citation>
    <scope>NUCLEOTIDE SEQUENCE [LARGE SCALE GENOMIC DNA]</scope>
    <source>
        <strain evidence="8">C18/9</strain>
    </source>
</reference>
<feature type="chain" id="PRO_5012990096" description="Alginate lyase domain-containing protein" evidence="5">
    <location>
        <begin position="22"/>
        <end position="853"/>
    </location>
</feature>
<dbReference type="InterPro" id="IPR005225">
    <property type="entry name" value="Small_GTP-bd"/>
</dbReference>
<dbReference type="Pfam" id="PF05426">
    <property type="entry name" value="Alginate_lyase"/>
    <property type="match status" value="1"/>
</dbReference>
<dbReference type="NCBIfam" id="TIGR00231">
    <property type="entry name" value="small_GTP"/>
    <property type="match status" value="1"/>
</dbReference>
<dbReference type="PRINTS" id="PR00449">
    <property type="entry name" value="RASTRNSFRMNG"/>
</dbReference>
<feature type="compositionally biased region" description="Acidic residues" evidence="4">
    <location>
        <begin position="106"/>
        <end position="129"/>
    </location>
</feature>
<feature type="compositionally biased region" description="Polar residues" evidence="4">
    <location>
        <begin position="755"/>
        <end position="769"/>
    </location>
</feature>
<keyword evidence="1 5" id="KW-0732">Signal</keyword>
<evidence type="ECO:0000259" key="6">
    <source>
        <dbReference type="Pfam" id="PF05426"/>
    </source>
</evidence>
<dbReference type="CDD" id="cd01860">
    <property type="entry name" value="Rab5_related"/>
    <property type="match status" value="1"/>
</dbReference>
<dbReference type="SMR" id="A0A284RBB7"/>
<dbReference type="SUPFAM" id="SSF52540">
    <property type="entry name" value="P-loop containing nucleoside triphosphate hydrolases"/>
    <property type="match status" value="1"/>
</dbReference>
<dbReference type="Gene3D" id="1.50.10.100">
    <property type="entry name" value="Chondroitin AC/alginate lyase"/>
    <property type="match status" value="2"/>
</dbReference>
<dbReference type="PANTHER" id="PTHR47978">
    <property type="match status" value="1"/>
</dbReference>
<dbReference type="SMART" id="SM00175">
    <property type="entry name" value="RAB"/>
    <property type="match status" value="1"/>
</dbReference>
<dbReference type="SUPFAM" id="SSF48230">
    <property type="entry name" value="Chondroitin AC/alginate lyase"/>
    <property type="match status" value="1"/>
</dbReference>
<dbReference type="STRING" id="47428.A0A284RBB7"/>
<dbReference type="Proteomes" id="UP000219338">
    <property type="component" value="Unassembled WGS sequence"/>
</dbReference>
<evidence type="ECO:0000313" key="7">
    <source>
        <dbReference type="EMBL" id="SJL06019.1"/>
    </source>
</evidence>
<dbReference type="GO" id="GO:0042597">
    <property type="term" value="C:periplasmic space"/>
    <property type="evidence" value="ECO:0007669"/>
    <property type="project" value="InterPro"/>
</dbReference>
<dbReference type="InterPro" id="IPR001806">
    <property type="entry name" value="Small_GTPase"/>
</dbReference>
<feature type="region of interest" description="Disordered" evidence="4">
    <location>
        <begin position="102"/>
        <end position="179"/>
    </location>
</feature>
<organism evidence="7 8">
    <name type="scientific">Armillaria ostoyae</name>
    <name type="common">Armillaria root rot fungus</name>
    <dbReference type="NCBI Taxonomy" id="47428"/>
    <lineage>
        <taxon>Eukaryota</taxon>
        <taxon>Fungi</taxon>
        <taxon>Dikarya</taxon>
        <taxon>Basidiomycota</taxon>
        <taxon>Agaricomycotina</taxon>
        <taxon>Agaricomycetes</taxon>
        <taxon>Agaricomycetidae</taxon>
        <taxon>Agaricales</taxon>
        <taxon>Marasmiineae</taxon>
        <taxon>Physalacriaceae</taxon>
        <taxon>Armillaria</taxon>
    </lineage>
</organism>
<name>A0A284RBB7_ARMOS</name>
<feature type="region of interest" description="Disordered" evidence="4">
    <location>
        <begin position="732"/>
        <end position="773"/>
    </location>
</feature>
<dbReference type="PROSITE" id="PS51419">
    <property type="entry name" value="RAB"/>
    <property type="match status" value="1"/>
</dbReference>
<dbReference type="GO" id="GO:0016829">
    <property type="term" value="F:lyase activity"/>
    <property type="evidence" value="ECO:0007669"/>
    <property type="project" value="UniProtKB-KW"/>
</dbReference>
<dbReference type="InterPro" id="IPR008397">
    <property type="entry name" value="Alginate_lyase_dom"/>
</dbReference>
<evidence type="ECO:0000256" key="3">
    <source>
        <dbReference type="ARBA" id="ARBA00023239"/>
    </source>
</evidence>
<dbReference type="PROSITE" id="PS51421">
    <property type="entry name" value="RAS"/>
    <property type="match status" value="1"/>
</dbReference>
<dbReference type="GO" id="GO:0003924">
    <property type="term" value="F:GTPase activity"/>
    <property type="evidence" value="ECO:0007669"/>
    <property type="project" value="InterPro"/>
</dbReference>
<protein>
    <recommendedName>
        <fullName evidence="6">Alginate lyase domain-containing protein</fullName>
    </recommendedName>
</protein>
<feature type="domain" description="Alginate lyase" evidence="6">
    <location>
        <begin position="244"/>
        <end position="515"/>
    </location>
</feature>
<dbReference type="InterPro" id="IPR027417">
    <property type="entry name" value="P-loop_NTPase"/>
</dbReference>
<accession>A0A284RBB7</accession>
<evidence type="ECO:0000256" key="1">
    <source>
        <dbReference type="ARBA" id="ARBA00022729"/>
    </source>
</evidence>
<proteinExistence type="predicted"/>
<gene>
    <name evidence="7" type="ORF">ARMOST_09355</name>
</gene>
<dbReference type="SMART" id="SM00176">
    <property type="entry name" value="RAN"/>
    <property type="match status" value="1"/>
</dbReference>
<sequence>MPTVLVLFIPLFVFLGSGALADQNDWIDPAYVVNRCTSGPNPTTRDAENYIKRGAQYRLFSVTSHNMTAPSNDPHDYLSWAPYHWPDCNWCTGKGRTYIGGNQNDTSDDGGEDDCDSGGDCNGDDDFEYGLDSTTQSSESVNRRHDNVLSPRNHKRMVRRRREDSHSLVSPTPTPTTLTRRDLVQAALDMLPTSTPDLDSQPGAKTLDLVSQSTSDAVVGSHTPAQAAAKHSASASCTPSPTTSMPPSASETLYFLAEACLIIGSYSAWTTCPYKIRDGQVNPDVRKLPGPGAINSVSQDSINNALAYAFTGSPSYSKNFVDGLEHFYLNSESRMNPNMNYGQVARGPNSQFGTFTGILDGRGHVKVVNGIAIMKALKNPDWTHDRDQEMMNWMSVYLNWLKTSDIGKKTASRPNNHGTFYFSQVAAIELYLGRLDDAIKTLHSYFDGPFMDQMAASGEQPFEAVRTRPFHYRCFNLEAMITNAKIGDQLGQNFWTKKSKRGATIQDAVNFAMSADSKGENRGLIAPHIATIMQAYGDPSGKYQKYLDETDPDYRSKSYWFYDQPGALVGSSQKKRSVEWRREESPNNNLPCESNLPVVFERAYDVELEDGLCVKLVLLGEAAVGKSSVVLRFVSNEFQANKEPTIGAAFLTQKCRLEDRVLRYEIWDTAGQERFHSLAPMYYRNAQAAVVVYDVTKATSLEKAKSWVKELQRQANPNIVIALAGNKVDLVQPSASSSGNTSESEDEADDATATPGETPSPGESESLRQVPSEEAQAYASEAGLLFFETSAKTGEGIVDLFTEIAKKIPIEHILASTRGAGRAGAGANRAGASRQEGGVNLEEGAKPKDACNC</sequence>
<keyword evidence="3" id="KW-0456">Lyase</keyword>
<keyword evidence="8" id="KW-1185">Reference proteome</keyword>
<dbReference type="EMBL" id="FUEG01000006">
    <property type="protein sequence ID" value="SJL06019.1"/>
    <property type="molecule type" value="Genomic_DNA"/>
</dbReference>
<dbReference type="FunFam" id="3.40.50.300:FF:000808">
    <property type="entry name" value="Small GTP-binding protein, putative"/>
    <property type="match status" value="1"/>
</dbReference>
<evidence type="ECO:0000256" key="2">
    <source>
        <dbReference type="ARBA" id="ARBA00022741"/>
    </source>
</evidence>
<dbReference type="Gene3D" id="3.40.50.300">
    <property type="entry name" value="P-loop containing nucleotide triphosphate hydrolases"/>
    <property type="match status" value="1"/>
</dbReference>
<evidence type="ECO:0000256" key="4">
    <source>
        <dbReference type="SAM" id="MobiDB-lite"/>
    </source>
</evidence>
<dbReference type="OrthoDB" id="63533at2759"/>
<dbReference type="GO" id="GO:0005525">
    <property type="term" value="F:GTP binding"/>
    <property type="evidence" value="ECO:0007669"/>
    <property type="project" value="InterPro"/>
</dbReference>
<dbReference type="InterPro" id="IPR008929">
    <property type="entry name" value="Chondroitin_lyas"/>
</dbReference>
<keyword evidence="2" id="KW-0547">Nucleotide-binding</keyword>
<evidence type="ECO:0000313" key="8">
    <source>
        <dbReference type="Proteomes" id="UP000219338"/>
    </source>
</evidence>
<dbReference type="PROSITE" id="PS51420">
    <property type="entry name" value="RHO"/>
    <property type="match status" value="1"/>
</dbReference>
<dbReference type="AlphaFoldDB" id="A0A284RBB7"/>
<dbReference type="SMART" id="SM00174">
    <property type="entry name" value="RHO"/>
    <property type="match status" value="1"/>
</dbReference>
<dbReference type="Pfam" id="PF00071">
    <property type="entry name" value="Ras"/>
    <property type="match status" value="1"/>
</dbReference>
<evidence type="ECO:0000256" key="5">
    <source>
        <dbReference type="SAM" id="SignalP"/>
    </source>
</evidence>
<dbReference type="SMART" id="SM00173">
    <property type="entry name" value="RAS"/>
    <property type="match status" value="1"/>
</dbReference>